<name>A0A0A0K0S5_9MICO</name>
<evidence type="ECO:0000313" key="2">
    <source>
        <dbReference type="Proteomes" id="UP000030013"/>
    </source>
</evidence>
<comment type="caution">
    <text evidence="1">The sequence shown here is derived from an EMBL/GenBank/DDBJ whole genome shotgun (WGS) entry which is preliminary data.</text>
</comment>
<protein>
    <submittedName>
        <fullName evidence="1">Uncharacterized protein</fullName>
    </submittedName>
</protein>
<organism evidence="1 2">
    <name type="scientific">Knoellia aerolata DSM 18566</name>
    <dbReference type="NCBI Taxonomy" id="1385519"/>
    <lineage>
        <taxon>Bacteria</taxon>
        <taxon>Bacillati</taxon>
        <taxon>Actinomycetota</taxon>
        <taxon>Actinomycetes</taxon>
        <taxon>Micrococcales</taxon>
        <taxon>Intrasporangiaceae</taxon>
        <taxon>Knoellia</taxon>
    </lineage>
</organism>
<reference evidence="1 2" key="1">
    <citation type="submission" date="2013-08" db="EMBL/GenBank/DDBJ databases">
        <title>The genome sequence of Knoellia aerolata.</title>
        <authorList>
            <person name="Zhu W."/>
            <person name="Wang G."/>
        </authorList>
    </citation>
    <scope>NUCLEOTIDE SEQUENCE [LARGE SCALE GENOMIC DNA]</scope>
    <source>
        <strain evidence="1 2">DSM 18566</strain>
    </source>
</reference>
<dbReference type="EMBL" id="AVPL01000018">
    <property type="protein sequence ID" value="KGN41396.1"/>
    <property type="molecule type" value="Genomic_DNA"/>
</dbReference>
<keyword evidence="2" id="KW-1185">Reference proteome</keyword>
<gene>
    <name evidence="1" type="ORF">N801_07550</name>
</gene>
<proteinExistence type="predicted"/>
<evidence type="ECO:0000313" key="1">
    <source>
        <dbReference type="EMBL" id="KGN41396.1"/>
    </source>
</evidence>
<dbReference type="AlphaFoldDB" id="A0A0A0K0S5"/>
<dbReference type="Proteomes" id="UP000030013">
    <property type="component" value="Unassembled WGS sequence"/>
</dbReference>
<sequence length="31" mass="3318">MQANQWSSTMSSASQKAIQGLDVASTPTFML</sequence>
<accession>A0A0A0K0S5</accession>